<evidence type="ECO:0000256" key="2">
    <source>
        <dbReference type="ARBA" id="ARBA00023136"/>
    </source>
</evidence>
<dbReference type="PANTHER" id="PTHR11640:SF31">
    <property type="entry name" value="IRREGULAR CHIASM C-ROUGHEST PROTEIN-RELATED"/>
    <property type="match status" value="1"/>
</dbReference>
<reference evidence="10" key="1">
    <citation type="submission" date="2021-01" db="UniProtKB">
        <authorList>
            <consortium name="EnsemblMetazoa"/>
        </authorList>
    </citation>
    <scope>IDENTIFICATION</scope>
</reference>
<dbReference type="InterPro" id="IPR007110">
    <property type="entry name" value="Ig-like_dom"/>
</dbReference>
<feature type="domain" description="Ig-like" evidence="9">
    <location>
        <begin position="141"/>
        <end position="244"/>
    </location>
</feature>
<feature type="domain" description="Ig-like" evidence="9">
    <location>
        <begin position="858"/>
        <end position="945"/>
    </location>
</feature>
<evidence type="ECO:0000259" key="9">
    <source>
        <dbReference type="PROSITE" id="PS50835"/>
    </source>
</evidence>
<dbReference type="Pfam" id="PF13927">
    <property type="entry name" value="Ig_3"/>
    <property type="match status" value="2"/>
</dbReference>
<keyword evidence="2 7" id="KW-0472">Membrane</keyword>
<dbReference type="InterPro" id="IPR013783">
    <property type="entry name" value="Ig-like_fold"/>
</dbReference>
<dbReference type="PROSITE" id="PS50835">
    <property type="entry name" value="IG_LIKE"/>
    <property type="match status" value="7"/>
</dbReference>
<dbReference type="PROSITE" id="PS00290">
    <property type="entry name" value="IG_MHC"/>
    <property type="match status" value="1"/>
</dbReference>
<dbReference type="GO" id="GO:0005911">
    <property type="term" value="C:cell-cell junction"/>
    <property type="evidence" value="ECO:0007669"/>
    <property type="project" value="TreeGrafter"/>
</dbReference>
<dbReference type="SMART" id="SM00409">
    <property type="entry name" value="IG"/>
    <property type="match status" value="6"/>
</dbReference>
<evidence type="ECO:0000256" key="7">
    <source>
        <dbReference type="SAM" id="Phobius"/>
    </source>
</evidence>
<dbReference type="SUPFAM" id="SSF48726">
    <property type="entry name" value="Immunoglobulin"/>
    <property type="match status" value="8"/>
</dbReference>
<keyword evidence="8" id="KW-0732">Signal</keyword>
<evidence type="ECO:0000256" key="4">
    <source>
        <dbReference type="ARBA" id="ARBA00023180"/>
    </source>
</evidence>
<feature type="domain" description="Ig-like" evidence="9">
    <location>
        <begin position="555"/>
        <end position="639"/>
    </location>
</feature>
<feature type="region of interest" description="Disordered" evidence="6">
    <location>
        <begin position="989"/>
        <end position="1026"/>
    </location>
</feature>
<dbReference type="OrthoDB" id="6106100at2759"/>
<feature type="chain" id="PRO_5036207257" description="Ig-like domain-containing protein" evidence="8">
    <location>
        <begin position="27"/>
        <end position="1095"/>
    </location>
</feature>
<keyword evidence="11" id="KW-1185">Reference proteome</keyword>
<dbReference type="InterPro" id="IPR003598">
    <property type="entry name" value="Ig_sub2"/>
</dbReference>
<dbReference type="GO" id="GO:0005886">
    <property type="term" value="C:plasma membrane"/>
    <property type="evidence" value="ECO:0007669"/>
    <property type="project" value="TreeGrafter"/>
</dbReference>
<dbReference type="InterPro" id="IPR036179">
    <property type="entry name" value="Ig-like_dom_sf"/>
</dbReference>
<keyword evidence="7" id="KW-0812">Transmembrane</keyword>
<evidence type="ECO:0000256" key="3">
    <source>
        <dbReference type="ARBA" id="ARBA00023157"/>
    </source>
</evidence>
<evidence type="ECO:0000256" key="5">
    <source>
        <dbReference type="ARBA" id="ARBA00023319"/>
    </source>
</evidence>
<dbReference type="AlphaFoldDB" id="A0A7M7JY98"/>
<dbReference type="OMA" id="LRMICDI"/>
<dbReference type="InterPro" id="IPR003599">
    <property type="entry name" value="Ig_sub"/>
</dbReference>
<dbReference type="InterPro" id="IPR003006">
    <property type="entry name" value="Ig/MHC_CS"/>
</dbReference>
<keyword evidence="5" id="KW-0393">Immunoglobulin domain</keyword>
<dbReference type="InterPro" id="IPR051275">
    <property type="entry name" value="Cell_adhesion_signaling"/>
</dbReference>
<name>A0A7M7JY98_VARDE</name>
<dbReference type="Proteomes" id="UP000594260">
    <property type="component" value="Unplaced"/>
</dbReference>
<dbReference type="RefSeq" id="XP_022658278.1">
    <property type="nucleotide sequence ID" value="XM_022802543.1"/>
</dbReference>
<keyword evidence="3" id="KW-1015">Disulfide bond</keyword>
<dbReference type="Gene3D" id="2.60.40.10">
    <property type="entry name" value="Immunoglobulins"/>
    <property type="match status" value="8"/>
</dbReference>
<feature type="region of interest" description="Disordered" evidence="6">
    <location>
        <begin position="1060"/>
        <end position="1095"/>
    </location>
</feature>
<dbReference type="Pfam" id="PF08205">
    <property type="entry name" value="C2-set_2"/>
    <property type="match status" value="2"/>
</dbReference>
<evidence type="ECO:0000256" key="8">
    <source>
        <dbReference type="SAM" id="SignalP"/>
    </source>
</evidence>
<dbReference type="EnsemblMetazoa" id="XM_022802543">
    <property type="protein sequence ID" value="XP_022658278"/>
    <property type="gene ID" value="LOC111249126"/>
</dbReference>
<dbReference type="InterPro" id="IPR013162">
    <property type="entry name" value="CD80_C2-set"/>
</dbReference>
<comment type="subcellular location">
    <subcellularLocation>
        <location evidence="1">Membrane</location>
        <topology evidence="1">Single-pass type I membrane protein</topology>
    </subcellularLocation>
</comment>
<evidence type="ECO:0000313" key="11">
    <source>
        <dbReference type="Proteomes" id="UP000594260"/>
    </source>
</evidence>
<dbReference type="GeneID" id="111249126"/>
<evidence type="ECO:0000313" key="10">
    <source>
        <dbReference type="EnsemblMetazoa" id="XP_022658277"/>
    </source>
</evidence>
<sequence length="1095" mass="122149">MRTQSCSSALLLLIPLLLINGMTVSGDDEEQIIGLDGDSTRLPCLVDTAHCGDVYLITWSKFVNDMWKRVFIYRATRQTALLDLADGATTRADFYIKNTTAILQIAPLRLTDEARYKCDVTYTKGGCPSLSYAQLIVRAKPKDPILELSGVEYTDGSPVGPLLEEEQFNVTCTTRGAKPAPEVILYQNDEVLRTALETSTEDGYITSVVTYSNIFNRNDIRSRFRCEVRHVTFPEPKRIEVNITLHLKPRDISLKPPLMNIPEGGRMISTCVVQGANPPANAIWYRQGIELGSQPPSSHTRTEDDTFDTTSVLDISVNRYDHDVVFACHGTNEVMKQKGAIPLMDNYTMSVLFTPFVWIERANSEPVKQGTAVDIICNYTANPTNIFDYTFAKDNVTIHAADDKLYELIQDHSNSSASNSPILRILNVSKDDHGNYTCSLKNEMGWGNSSNSVSLDVMYPPSAKLEMNPMTVKDIDTMPKDVEVLLRCDVEDGNPTWTHRTRWYHNGVLFNETSEYELGLPGYRDQAGNYSCSLLNDADYGNLSLPVYLDVEYPPGAARIEIAELYAVKNKSVTLLCLLDGVGHPDVHAYSWYVNDTFLDETIANNYTIDNISMDTQRQYGCEGKNTVGSGPRGYMDLMQFAPPAIVEPLPPVFGALFNDSSIELRCRIECSPECSVQWLRTHPDKGTYNLMYDPLYTINTILDPANISENYFSGVVSTLRFNLQLFPNGLLDLSKDGTQNKDFIVHYSCVSSGNFVGQSVNSTTKFQVEYAPNNVRVNPERQNVRVGDRHELVQCRGKGVPPPQYQWFFNGEVVSNSSQLPPEYDLKKDHHGNYTCIASNKHGQATKVAYINIVYKPSCQIQPESSTGDDDEPDRLVCRVDANPAKFSVKWDRNNKPLNDKNVIIEGMSAVLVRDPDTERFHLGEYRCAPNNSIGFTECAYNVEGAATLPAGLVWIVLAVIIILLLLTIIVLLICLFRRKIKQPDPYDINSGSYGGGPPGTYQNITKDRAPPPLPPQGNPNAVAPAYENIPYKRPQPKKQIGAGEDLVYADLYEDIKAGRIPDPRTTQPDLPPKKELVSTPPLPPKAPARKSRQ</sequence>
<feature type="domain" description="Ig-like" evidence="9">
    <location>
        <begin position="249"/>
        <end position="454"/>
    </location>
</feature>
<dbReference type="InParanoid" id="A0A7M7JY98"/>
<evidence type="ECO:0000256" key="6">
    <source>
        <dbReference type="SAM" id="MobiDB-lite"/>
    </source>
</evidence>
<proteinExistence type="predicted"/>
<dbReference type="CDD" id="cd00096">
    <property type="entry name" value="Ig"/>
    <property type="match status" value="1"/>
</dbReference>
<protein>
    <recommendedName>
        <fullName evidence="9">Ig-like domain-containing protein</fullName>
    </recommendedName>
</protein>
<feature type="domain" description="Ig-like" evidence="9">
    <location>
        <begin position="15"/>
        <end position="121"/>
    </location>
</feature>
<dbReference type="SMART" id="SM00408">
    <property type="entry name" value="IGc2"/>
    <property type="match status" value="5"/>
</dbReference>
<evidence type="ECO:0000256" key="1">
    <source>
        <dbReference type="ARBA" id="ARBA00004479"/>
    </source>
</evidence>
<dbReference type="GO" id="GO:0098609">
    <property type="term" value="P:cell-cell adhesion"/>
    <property type="evidence" value="ECO:0007669"/>
    <property type="project" value="TreeGrafter"/>
</dbReference>
<accession>A0A7M7JY98</accession>
<feature type="transmembrane region" description="Helical" evidence="7">
    <location>
        <begin position="954"/>
        <end position="978"/>
    </location>
</feature>
<dbReference type="GO" id="GO:0050839">
    <property type="term" value="F:cell adhesion molecule binding"/>
    <property type="evidence" value="ECO:0007669"/>
    <property type="project" value="TreeGrafter"/>
</dbReference>
<dbReference type="EnsemblMetazoa" id="XM_022802542">
    <property type="protein sequence ID" value="XP_022658277"/>
    <property type="gene ID" value="LOC111249126"/>
</dbReference>
<dbReference type="KEGG" id="vde:111249126"/>
<feature type="domain" description="Ig-like" evidence="9">
    <location>
        <begin position="773"/>
        <end position="853"/>
    </location>
</feature>
<feature type="signal peptide" evidence="8">
    <location>
        <begin position="1"/>
        <end position="26"/>
    </location>
</feature>
<dbReference type="RefSeq" id="XP_022658277.1">
    <property type="nucleotide sequence ID" value="XM_022802542.1"/>
</dbReference>
<feature type="domain" description="Ig-like" evidence="9">
    <location>
        <begin position="461"/>
        <end position="544"/>
    </location>
</feature>
<organism evidence="10 11">
    <name type="scientific">Varroa destructor</name>
    <name type="common">Honeybee mite</name>
    <dbReference type="NCBI Taxonomy" id="109461"/>
    <lineage>
        <taxon>Eukaryota</taxon>
        <taxon>Metazoa</taxon>
        <taxon>Ecdysozoa</taxon>
        <taxon>Arthropoda</taxon>
        <taxon>Chelicerata</taxon>
        <taxon>Arachnida</taxon>
        <taxon>Acari</taxon>
        <taxon>Parasitiformes</taxon>
        <taxon>Mesostigmata</taxon>
        <taxon>Gamasina</taxon>
        <taxon>Dermanyssoidea</taxon>
        <taxon>Varroidae</taxon>
        <taxon>Varroa</taxon>
    </lineage>
</organism>
<keyword evidence="4" id="KW-0325">Glycoprotein</keyword>
<keyword evidence="7" id="KW-1133">Transmembrane helix</keyword>
<dbReference type="PANTHER" id="PTHR11640">
    <property type="entry name" value="NEPHRIN"/>
    <property type="match status" value="1"/>
</dbReference>